<sequence>MLTSATYSERLCLIAIDEPHCIQHWGFSAKKGEQAFRKWFSRICEICSLVKGVPLVALTASKKTKEKIIKALEMENAVIVNPNPNRKNIAYSVQAVSGGANNTFAPFIEDLRKNGTSSGRVIIYCQTIKVVSHVYGVLKGDLGGDIEVATVMAIHAKLEYLKTSFSKDILDTASVKNAALFTSPELLSGFGATQIHQTLTNCQYLFSVADVHKYVDIWDPSVATEIMVAIQQVFGDTNYEDNFSEEEDSNFFSFVFWGSEQEEELFHNLPEEFFLSVENSDSDSDN</sequence>
<dbReference type="PANTHER" id="PTHR13710">
    <property type="entry name" value="DNA HELICASE RECQ FAMILY MEMBER"/>
    <property type="match status" value="1"/>
</dbReference>
<name>A0AAD9QXC6_ACRCE</name>
<dbReference type="PANTHER" id="PTHR13710:SF153">
    <property type="entry name" value="RECQ-LIKE DNA HELICASE BLM"/>
    <property type="match status" value="1"/>
</dbReference>
<reference evidence="5" key="2">
    <citation type="journal article" date="2023" name="Science">
        <title>Genomic signatures of disease resistance in endangered staghorn corals.</title>
        <authorList>
            <person name="Vollmer S.V."/>
            <person name="Selwyn J.D."/>
            <person name="Despard B.A."/>
            <person name="Roesel C.L."/>
        </authorList>
    </citation>
    <scope>NUCLEOTIDE SEQUENCE</scope>
    <source>
        <strain evidence="5">K2</strain>
    </source>
</reference>
<dbReference type="Gene3D" id="3.40.50.300">
    <property type="entry name" value="P-loop containing nucleotide triphosphate hydrolases"/>
    <property type="match status" value="1"/>
</dbReference>
<keyword evidence="5" id="KW-0347">Helicase</keyword>
<proteinExistence type="inferred from homology"/>
<keyword evidence="5" id="KW-0269">Exonuclease</keyword>
<keyword evidence="4" id="KW-0539">Nucleus</keyword>
<dbReference type="Proteomes" id="UP001249851">
    <property type="component" value="Unassembled WGS sequence"/>
</dbReference>
<keyword evidence="5" id="KW-0067">ATP-binding</keyword>
<keyword evidence="2" id="KW-0238">DNA-binding</keyword>
<keyword evidence="3" id="KW-0413">Isomerase</keyword>
<dbReference type="AlphaFoldDB" id="A0AAD9QXC6"/>
<organism evidence="5 6">
    <name type="scientific">Acropora cervicornis</name>
    <name type="common">Staghorn coral</name>
    <dbReference type="NCBI Taxonomy" id="6130"/>
    <lineage>
        <taxon>Eukaryota</taxon>
        <taxon>Metazoa</taxon>
        <taxon>Cnidaria</taxon>
        <taxon>Anthozoa</taxon>
        <taxon>Hexacorallia</taxon>
        <taxon>Scleractinia</taxon>
        <taxon>Astrocoeniina</taxon>
        <taxon>Acroporidae</taxon>
        <taxon>Acropora</taxon>
    </lineage>
</organism>
<gene>
    <name evidence="5" type="ORF">P5673_006036</name>
</gene>
<evidence type="ECO:0000256" key="1">
    <source>
        <dbReference type="ARBA" id="ARBA00005446"/>
    </source>
</evidence>
<protein>
    <submittedName>
        <fullName evidence="5">Bifunctional 3'-5' exonuclease/ATP-dependent helicase WRN</fullName>
    </submittedName>
</protein>
<keyword evidence="5" id="KW-0547">Nucleotide-binding</keyword>
<dbReference type="GO" id="GO:0003677">
    <property type="term" value="F:DNA binding"/>
    <property type="evidence" value="ECO:0007669"/>
    <property type="project" value="UniProtKB-KW"/>
</dbReference>
<evidence type="ECO:0000256" key="3">
    <source>
        <dbReference type="ARBA" id="ARBA00023235"/>
    </source>
</evidence>
<comment type="similarity">
    <text evidence="1">Belongs to the helicase family. RecQ subfamily.</text>
</comment>
<dbReference type="GO" id="GO:0009378">
    <property type="term" value="F:four-way junction helicase activity"/>
    <property type="evidence" value="ECO:0007669"/>
    <property type="project" value="TreeGrafter"/>
</dbReference>
<accession>A0AAD9QXC6</accession>
<dbReference type="GO" id="GO:0005634">
    <property type="term" value="C:nucleus"/>
    <property type="evidence" value="ECO:0007669"/>
    <property type="project" value="TreeGrafter"/>
</dbReference>
<dbReference type="InterPro" id="IPR027417">
    <property type="entry name" value="P-loop_NTPase"/>
</dbReference>
<comment type="caution">
    <text evidence="5">The sequence shown here is derived from an EMBL/GenBank/DDBJ whole genome shotgun (WGS) entry which is preliminary data.</text>
</comment>
<evidence type="ECO:0000313" key="6">
    <source>
        <dbReference type="Proteomes" id="UP001249851"/>
    </source>
</evidence>
<keyword evidence="5" id="KW-0540">Nuclease</keyword>
<dbReference type="EMBL" id="JARQWQ010000010">
    <property type="protein sequence ID" value="KAK2569145.1"/>
    <property type="molecule type" value="Genomic_DNA"/>
</dbReference>
<dbReference type="GO" id="GO:0043138">
    <property type="term" value="F:3'-5' DNA helicase activity"/>
    <property type="evidence" value="ECO:0007669"/>
    <property type="project" value="TreeGrafter"/>
</dbReference>
<reference evidence="5" key="1">
    <citation type="journal article" date="2023" name="G3 (Bethesda)">
        <title>Whole genome assembly and annotation of the endangered Caribbean coral Acropora cervicornis.</title>
        <authorList>
            <person name="Selwyn J.D."/>
            <person name="Vollmer S.V."/>
        </authorList>
    </citation>
    <scope>NUCLEOTIDE SEQUENCE</scope>
    <source>
        <strain evidence="5">K2</strain>
    </source>
</reference>
<dbReference type="GO" id="GO:0000724">
    <property type="term" value="P:double-strand break repair via homologous recombination"/>
    <property type="evidence" value="ECO:0007669"/>
    <property type="project" value="TreeGrafter"/>
</dbReference>
<evidence type="ECO:0000313" key="5">
    <source>
        <dbReference type="EMBL" id="KAK2569145.1"/>
    </source>
</evidence>
<keyword evidence="6" id="KW-1185">Reference proteome</keyword>
<keyword evidence="5" id="KW-0378">Hydrolase</keyword>
<evidence type="ECO:0000256" key="4">
    <source>
        <dbReference type="ARBA" id="ARBA00023242"/>
    </source>
</evidence>
<evidence type="ECO:0000256" key="2">
    <source>
        <dbReference type="ARBA" id="ARBA00023125"/>
    </source>
</evidence>
<dbReference type="SUPFAM" id="SSF52540">
    <property type="entry name" value="P-loop containing nucleoside triphosphate hydrolases"/>
    <property type="match status" value="1"/>
</dbReference>
<dbReference type="GO" id="GO:0005694">
    <property type="term" value="C:chromosome"/>
    <property type="evidence" value="ECO:0007669"/>
    <property type="project" value="TreeGrafter"/>
</dbReference>
<dbReference type="GO" id="GO:0005737">
    <property type="term" value="C:cytoplasm"/>
    <property type="evidence" value="ECO:0007669"/>
    <property type="project" value="TreeGrafter"/>
</dbReference>
<dbReference type="GO" id="GO:0004527">
    <property type="term" value="F:exonuclease activity"/>
    <property type="evidence" value="ECO:0007669"/>
    <property type="project" value="UniProtKB-KW"/>
</dbReference>